<evidence type="ECO:0000256" key="1">
    <source>
        <dbReference type="SAM" id="MobiDB-lite"/>
    </source>
</evidence>
<evidence type="ECO:0000313" key="2">
    <source>
        <dbReference type="EMBL" id="WUQ10434.1"/>
    </source>
</evidence>
<protein>
    <submittedName>
        <fullName evidence="2">Uncharacterized protein</fullName>
    </submittedName>
</protein>
<feature type="region of interest" description="Disordered" evidence="1">
    <location>
        <begin position="1"/>
        <end position="33"/>
    </location>
</feature>
<keyword evidence="3" id="KW-1185">Reference proteome</keyword>
<accession>A0ABZ1T7X3</accession>
<dbReference type="RefSeq" id="WP_328959987.1">
    <property type="nucleotide sequence ID" value="NZ_CP108090.1"/>
</dbReference>
<proteinExistence type="predicted"/>
<name>A0ABZ1T7X3_STRVG</name>
<evidence type="ECO:0000313" key="3">
    <source>
        <dbReference type="Proteomes" id="UP001432039"/>
    </source>
</evidence>
<feature type="compositionally biased region" description="Low complexity" evidence="1">
    <location>
        <begin position="19"/>
        <end position="28"/>
    </location>
</feature>
<sequence length="780" mass="83894">MNAHADQQLPNRSASKATAEPVPEAAPVSLSPSYAESRLAQALRTSVLHEDTATRERARSRARQWRQVLSGIGSGSLTIGSRTPVAALPAWVTPDVVTGGFATGSAPAGGPLLPYEEEAARLAGVPATRSELFAHFLTEDGLARLWSLLDSGHYEVHVPEEAALATVAWLVRAGDFDAAAELVTVLRPFADRLRFLPRPTDRPRPAAGAVHRRTVGAAAAALARRRPNAAVETQREALTVWAPFEDDLLAHRLESASGTSGPHWHAEGAALLSRYGSLAAEHTRCTKHLNPKSNAAILLRALEEELAGRALAPRLAGLLRVAVTSMVAKRGAPGSPRHTRLRRVQADQAALPSHHALAALVLRRISRLDPAGGTADVDTPLAPVDERESVETGLPVGAAVPTAIGNCVRAALSAPPEELVARGVVPSAEVLAELVPQLVATVTADQYADEPLRNLMAGTYCAFRNRRSLLLLNLQHQVRIEELPWLRAVSAHRNAAAGAQEQAEEALRRLGELAVSAFPATVLPNPLVRELSHLGRQAELGTPFVEELAADIFMGTFTPKFLVAARIAADLLEGSLYERYYDIDFARLRRMAVTQAVDSAQRGRPARSAEEFARLCAERAGTGGPGRWPAVNGKVIEQAQILTTHNLATLAARVRIAPAAGWAALARDCFDVVCRLVNRMAGRPTLSTIKDTAYAWRQMLFHLSLCQDAERVAVLEWIEADIVRRPPLVQARLAPALAGLRLVAAGGSFGADGTGERGRARRLLGWSTDEHWMRADQVRK</sequence>
<gene>
    <name evidence="2" type="ORF">OG517_02745</name>
</gene>
<organism evidence="2 3">
    <name type="scientific">Streptomyces virginiae</name>
    <name type="common">Streptomyces cinnamonensis</name>
    <dbReference type="NCBI Taxonomy" id="1961"/>
    <lineage>
        <taxon>Bacteria</taxon>
        <taxon>Bacillati</taxon>
        <taxon>Actinomycetota</taxon>
        <taxon>Actinomycetes</taxon>
        <taxon>Kitasatosporales</taxon>
        <taxon>Streptomycetaceae</taxon>
        <taxon>Streptomyces</taxon>
    </lineage>
</organism>
<dbReference type="Proteomes" id="UP001432039">
    <property type="component" value="Chromosome"/>
</dbReference>
<reference evidence="2" key="1">
    <citation type="submission" date="2022-10" db="EMBL/GenBank/DDBJ databases">
        <title>The complete genomes of actinobacterial strains from the NBC collection.</title>
        <authorList>
            <person name="Joergensen T.S."/>
            <person name="Alvarez Arevalo M."/>
            <person name="Sterndorff E.B."/>
            <person name="Faurdal D."/>
            <person name="Vuksanovic O."/>
            <person name="Mourched A.-S."/>
            <person name="Charusanti P."/>
            <person name="Shaw S."/>
            <person name="Blin K."/>
            <person name="Weber T."/>
        </authorList>
    </citation>
    <scope>NUCLEOTIDE SEQUENCE</scope>
    <source>
        <strain evidence="2">NBC_00248</strain>
    </source>
</reference>
<dbReference type="EMBL" id="CP108090">
    <property type="protein sequence ID" value="WUQ10434.1"/>
    <property type="molecule type" value="Genomic_DNA"/>
</dbReference>